<reference evidence="4" key="1">
    <citation type="journal article" date="2019" name="bioRxiv">
        <title>The Genome of the Zebra Mussel, Dreissena polymorpha: A Resource for Invasive Species Research.</title>
        <authorList>
            <person name="McCartney M.A."/>
            <person name="Auch B."/>
            <person name="Kono T."/>
            <person name="Mallez S."/>
            <person name="Zhang Y."/>
            <person name="Obille A."/>
            <person name="Becker A."/>
            <person name="Abrahante J.E."/>
            <person name="Garbe J."/>
            <person name="Badalamenti J.P."/>
            <person name="Herman A."/>
            <person name="Mangelson H."/>
            <person name="Liachko I."/>
            <person name="Sullivan S."/>
            <person name="Sone E.D."/>
            <person name="Koren S."/>
            <person name="Silverstein K.A.T."/>
            <person name="Beckman K.B."/>
            <person name="Gohl D.M."/>
        </authorList>
    </citation>
    <scope>NUCLEOTIDE SEQUENCE</scope>
    <source>
        <strain evidence="4">Duluth1</strain>
        <tissue evidence="4">Whole animal</tissue>
    </source>
</reference>
<keyword evidence="5" id="KW-1185">Reference proteome</keyword>
<dbReference type="InterPro" id="IPR047153">
    <property type="entry name" value="TRIM45/56/19-like"/>
</dbReference>
<dbReference type="Proteomes" id="UP000828390">
    <property type="component" value="Unassembled WGS sequence"/>
</dbReference>
<gene>
    <name evidence="4" type="ORF">DPMN_033301</name>
</gene>
<name>A0A9D4RJ16_DREPO</name>
<keyword evidence="1" id="KW-0862">Zinc</keyword>
<evidence type="ECO:0000256" key="1">
    <source>
        <dbReference type="PROSITE-ProRule" id="PRU00024"/>
    </source>
</evidence>
<dbReference type="Pfam" id="PF00643">
    <property type="entry name" value="zf-B_box"/>
    <property type="match status" value="1"/>
</dbReference>
<proteinExistence type="predicted"/>
<organism evidence="4 5">
    <name type="scientific">Dreissena polymorpha</name>
    <name type="common">Zebra mussel</name>
    <name type="synonym">Mytilus polymorpha</name>
    <dbReference type="NCBI Taxonomy" id="45954"/>
    <lineage>
        <taxon>Eukaryota</taxon>
        <taxon>Metazoa</taxon>
        <taxon>Spiralia</taxon>
        <taxon>Lophotrochozoa</taxon>
        <taxon>Mollusca</taxon>
        <taxon>Bivalvia</taxon>
        <taxon>Autobranchia</taxon>
        <taxon>Heteroconchia</taxon>
        <taxon>Euheterodonta</taxon>
        <taxon>Imparidentia</taxon>
        <taxon>Neoheterodontei</taxon>
        <taxon>Myida</taxon>
        <taxon>Dreissenoidea</taxon>
        <taxon>Dreissenidae</taxon>
        <taxon>Dreissena</taxon>
    </lineage>
</organism>
<evidence type="ECO:0000256" key="2">
    <source>
        <dbReference type="SAM" id="Coils"/>
    </source>
</evidence>
<protein>
    <recommendedName>
        <fullName evidence="3">B box-type domain-containing protein</fullName>
    </recommendedName>
</protein>
<dbReference type="OrthoDB" id="6108862at2759"/>
<dbReference type="Gene3D" id="3.30.160.60">
    <property type="entry name" value="Classic Zinc Finger"/>
    <property type="match status" value="1"/>
</dbReference>
<dbReference type="InterPro" id="IPR011042">
    <property type="entry name" value="6-blade_b-propeller_TolB-like"/>
</dbReference>
<dbReference type="PROSITE" id="PS50119">
    <property type="entry name" value="ZF_BBOX"/>
    <property type="match status" value="2"/>
</dbReference>
<dbReference type="GO" id="GO:0008270">
    <property type="term" value="F:zinc ion binding"/>
    <property type="evidence" value="ECO:0007669"/>
    <property type="project" value="UniProtKB-KW"/>
</dbReference>
<dbReference type="CDD" id="cd19756">
    <property type="entry name" value="Bbox2"/>
    <property type="match status" value="1"/>
</dbReference>
<comment type="caution">
    <text evidence="4">The sequence shown here is derived from an EMBL/GenBank/DDBJ whole genome shotgun (WGS) entry which is preliminary data.</text>
</comment>
<keyword evidence="1" id="KW-0863">Zinc-finger</keyword>
<evidence type="ECO:0000313" key="4">
    <source>
        <dbReference type="EMBL" id="KAH3870119.1"/>
    </source>
</evidence>
<keyword evidence="1" id="KW-0479">Metal-binding</keyword>
<evidence type="ECO:0000259" key="3">
    <source>
        <dbReference type="PROSITE" id="PS50119"/>
    </source>
</evidence>
<dbReference type="PANTHER" id="PTHR25462:SF296">
    <property type="entry name" value="MEIOTIC P26, ISOFORM F"/>
    <property type="match status" value="1"/>
</dbReference>
<reference evidence="4" key="2">
    <citation type="submission" date="2020-11" db="EMBL/GenBank/DDBJ databases">
        <authorList>
            <person name="McCartney M.A."/>
            <person name="Auch B."/>
            <person name="Kono T."/>
            <person name="Mallez S."/>
            <person name="Becker A."/>
            <person name="Gohl D.M."/>
            <person name="Silverstein K.A.T."/>
            <person name="Koren S."/>
            <person name="Bechman K.B."/>
            <person name="Herman A."/>
            <person name="Abrahante J.E."/>
            <person name="Garbe J."/>
        </authorList>
    </citation>
    <scope>NUCLEOTIDE SEQUENCE</scope>
    <source>
        <strain evidence="4">Duluth1</strain>
        <tissue evidence="4">Whole animal</tissue>
    </source>
</reference>
<dbReference type="AlphaFoldDB" id="A0A9D4RJ16"/>
<dbReference type="SUPFAM" id="SSF63829">
    <property type="entry name" value="Calcium-dependent phosphotriesterase"/>
    <property type="match status" value="1"/>
</dbReference>
<dbReference type="EMBL" id="JAIWYP010000002">
    <property type="protein sequence ID" value="KAH3870119.1"/>
    <property type="molecule type" value="Genomic_DNA"/>
</dbReference>
<dbReference type="InterPro" id="IPR000315">
    <property type="entry name" value="Znf_B-box"/>
</dbReference>
<keyword evidence="2" id="KW-0175">Coiled coil</keyword>
<accession>A0A9D4RJ16</accession>
<dbReference type="PANTHER" id="PTHR25462">
    <property type="entry name" value="BONUS, ISOFORM C-RELATED"/>
    <property type="match status" value="1"/>
</dbReference>
<feature type="coiled-coil region" evidence="2">
    <location>
        <begin position="123"/>
        <end position="229"/>
    </location>
</feature>
<sequence length="561" mass="62606">MATFGGSVLNSSDIVNDYVCGACESKNIDESADYFCGTCTKFFCGKCIRHHDQLYANHTKYGRGESKKWPLAKKTEDLLLKCDVHNNKKIKMFCQDHSQLCCSDCVLLNHRQCANVALISESVKKLSLDMQQLSNNLQTILNDLCKFKSTQEASIQTVKVSYSDKLQEIRDMRKKLNATLDKLENATLKDLGEYRAALQTSLKKDIYNCSRLKDELQQLSEAVQDLVEKSKHDLEFIASRKCLHKIQESETFLKENPMKAQKTMIFQADIDLEKYLYTKSSLGWIVDSMQSPTLNLNPDQVITVKRWSEYKVNISSDKSQTCWIEGICSLPNDQVIVLDRNNKRANLLNQHYAVTSHCDVSGTVGDICQVTSSEVAVTVGGGIVHFISVINGQLVNGRKFQLQHCAAGIAHHQGSLYITSCTSLYHYNMTGKLVKKLYEDTGGIYVWKCAVSPAGDRIYVTNNSQHKLLTLTTDGNLISSFTDPELKRPYGVHITPAGQVLVCGYTSGTLIQVDHDGKKNLATLLSLSQKDGRPSSVCFNPNKNSIILGLGNGKIIAMELH</sequence>
<evidence type="ECO:0000313" key="5">
    <source>
        <dbReference type="Proteomes" id="UP000828390"/>
    </source>
</evidence>
<feature type="domain" description="B box-type" evidence="3">
    <location>
        <begin position="77"/>
        <end position="121"/>
    </location>
</feature>
<dbReference type="Gene3D" id="2.120.10.30">
    <property type="entry name" value="TolB, C-terminal domain"/>
    <property type="match status" value="1"/>
</dbReference>
<dbReference type="GO" id="GO:0061630">
    <property type="term" value="F:ubiquitin protein ligase activity"/>
    <property type="evidence" value="ECO:0007669"/>
    <property type="project" value="TreeGrafter"/>
</dbReference>
<dbReference type="SUPFAM" id="SSF57845">
    <property type="entry name" value="B-box zinc-binding domain"/>
    <property type="match status" value="1"/>
</dbReference>
<feature type="domain" description="B box-type" evidence="3">
    <location>
        <begin position="15"/>
        <end position="58"/>
    </location>
</feature>